<dbReference type="GO" id="GO:0005524">
    <property type="term" value="F:ATP binding"/>
    <property type="evidence" value="ECO:0007669"/>
    <property type="project" value="UniProtKB-KW"/>
</dbReference>
<comment type="caution">
    <text evidence="7">The sequence shown here is derived from an EMBL/GenBank/DDBJ whole genome shotgun (WGS) entry which is preliminary data.</text>
</comment>
<dbReference type="PANTHER" id="PTHR43895:SF140">
    <property type="entry name" value="CBL-INTERACTING SERINE_THREONINE-PROTEIN KINASE 12"/>
    <property type="match status" value="1"/>
</dbReference>
<dbReference type="SUPFAM" id="SSF56112">
    <property type="entry name" value="Protein kinase-like (PK-like)"/>
    <property type="match status" value="1"/>
</dbReference>
<keyword evidence="5" id="KW-0067">ATP-binding</keyword>
<dbReference type="VEuPathDB" id="ToxoDB:LOC34623213"/>
<keyword evidence="1" id="KW-0723">Serine/threonine-protein kinase</keyword>
<dbReference type="VEuPathDB" id="ToxoDB:cyc_07200"/>
<dbReference type="Proteomes" id="UP000095192">
    <property type="component" value="Unassembled WGS sequence"/>
</dbReference>
<feature type="domain" description="Protein kinase" evidence="6">
    <location>
        <begin position="163"/>
        <end position="271"/>
    </location>
</feature>
<proteinExistence type="predicted"/>
<reference evidence="7 8" key="1">
    <citation type="journal article" date="2016" name="BMC Genomics">
        <title>Comparative genomics reveals Cyclospora cayetanensis possesses coccidia-like metabolism and invasion components but unique surface antigens.</title>
        <authorList>
            <person name="Liu S."/>
            <person name="Wang L."/>
            <person name="Zheng H."/>
            <person name="Xu Z."/>
            <person name="Roellig D.M."/>
            <person name="Li N."/>
            <person name="Frace M.A."/>
            <person name="Tang K."/>
            <person name="Arrowood M.J."/>
            <person name="Moss D.M."/>
            <person name="Zhang L."/>
            <person name="Feng Y."/>
            <person name="Xiao L."/>
        </authorList>
    </citation>
    <scope>NUCLEOTIDE SEQUENCE [LARGE SCALE GENOMIC DNA]</scope>
    <source>
        <strain evidence="7 8">CHN_HEN01</strain>
    </source>
</reference>
<gene>
    <name evidence="7" type="ORF">cyc_07200</name>
</gene>
<dbReference type="GO" id="GO:0004674">
    <property type="term" value="F:protein serine/threonine kinase activity"/>
    <property type="evidence" value="ECO:0007669"/>
    <property type="project" value="UniProtKB-KW"/>
</dbReference>
<evidence type="ECO:0000256" key="3">
    <source>
        <dbReference type="ARBA" id="ARBA00022741"/>
    </source>
</evidence>
<dbReference type="SUPFAM" id="SSF50729">
    <property type="entry name" value="PH domain-like"/>
    <property type="match status" value="1"/>
</dbReference>
<dbReference type="PANTHER" id="PTHR43895">
    <property type="entry name" value="CALCIUM/CALMODULIN-DEPENDENT PROTEIN KINASE KINASE-RELATED"/>
    <property type="match status" value="1"/>
</dbReference>
<dbReference type="InterPro" id="IPR011009">
    <property type="entry name" value="Kinase-like_dom_sf"/>
</dbReference>
<protein>
    <submittedName>
        <fullName evidence="7">CAM snf1 domain-containing protein</fullName>
    </submittedName>
</protein>
<keyword evidence="8" id="KW-1185">Reference proteome</keyword>
<evidence type="ECO:0000313" key="8">
    <source>
        <dbReference type="Proteomes" id="UP000095192"/>
    </source>
</evidence>
<keyword evidence="2" id="KW-0808">Transferase</keyword>
<evidence type="ECO:0000256" key="1">
    <source>
        <dbReference type="ARBA" id="ARBA00022527"/>
    </source>
</evidence>
<dbReference type="InterPro" id="IPR000719">
    <property type="entry name" value="Prot_kinase_dom"/>
</dbReference>
<dbReference type="GO" id="GO:0007165">
    <property type="term" value="P:signal transduction"/>
    <property type="evidence" value="ECO:0007669"/>
    <property type="project" value="TreeGrafter"/>
</dbReference>
<name>A0A1D3D4H4_9EIME</name>
<evidence type="ECO:0000256" key="4">
    <source>
        <dbReference type="ARBA" id="ARBA00022777"/>
    </source>
</evidence>
<accession>A0A1D3D4H4</accession>
<dbReference type="PROSITE" id="PS50011">
    <property type="entry name" value="PROTEIN_KINASE_DOM"/>
    <property type="match status" value="1"/>
</dbReference>
<dbReference type="EMBL" id="JROU02000770">
    <property type="protein sequence ID" value="OEH78355.1"/>
    <property type="molecule type" value="Genomic_DNA"/>
</dbReference>
<keyword evidence="3" id="KW-0547">Nucleotide-binding</keyword>
<evidence type="ECO:0000256" key="2">
    <source>
        <dbReference type="ARBA" id="ARBA00022679"/>
    </source>
</evidence>
<evidence type="ECO:0000259" key="6">
    <source>
        <dbReference type="PROSITE" id="PS50011"/>
    </source>
</evidence>
<dbReference type="Gene3D" id="3.30.200.20">
    <property type="entry name" value="Phosphorylase Kinase, domain 1"/>
    <property type="match status" value="1"/>
</dbReference>
<dbReference type="AlphaFoldDB" id="A0A1D3D4H4"/>
<keyword evidence="4" id="KW-0418">Kinase</keyword>
<evidence type="ECO:0000313" key="7">
    <source>
        <dbReference type="EMBL" id="OEH78355.1"/>
    </source>
</evidence>
<dbReference type="Pfam" id="PF00069">
    <property type="entry name" value="Pkinase"/>
    <property type="match status" value="1"/>
</dbReference>
<organism evidence="7 8">
    <name type="scientific">Cyclospora cayetanensis</name>
    <dbReference type="NCBI Taxonomy" id="88456"/>
    <lineage>
        <taxon>Eukaryota</taxon>
        <taxon>Sar</taxon>
        <taxon>Alveolata</taxon>
        <taxon>Apicomplexa</taxon>
        <taxon>Conoidasida</taxon>
        <taxon>Coccidia</taxon>
        <taxon>Eucoccidiorida</taxon>
        <taxon>Eimeriorina</taxon>
        <taxon>Eimeriidae</taxon>
        <taxon>Cyclospora</taxon>
    </lineage>
</organism>
<dbReference type="InParanoid" id="A0A1D3D4H4"/>
<sequence>MEQLSCQAGVRVALPLATGAARLVSVELRAPRGPPPEGPEGPISPPYLCCWEEVDSVLPKFYIPLKGCRVVNNITELGPCLYIISATGEFEFQCPNSQVCSEWINILKGHGASLLRFTDLYRLTGFIVPLMEAEPDGDAVRVACGISPKLVKISAALADAVGIFSNACWGEGSFAKVYIGRHMLTGEDVVIKAVDKKKVVESNVYTEIEVLRNVSHPYIMRLYAAYEQGKANGESGRLYTGVIAAEIALASFRTRNPREGGWTKAAAKTEG</sequence>
<evidence type="ECO:0000256" key="5">
    <source>
        <dbReference type="ARBA" id="ARBA00022840"/>
    </source>
</evidence>